<dbReference type="PANTHER" id="PTHR43611:SF3">
    <property type="entry name" value="FLAVIN MONONUCLEOTIDE HYDROLASE 1, CHLOROPLATIC"/>
    <property type="match status" value="1"/>
</dbReference>
<comment type="caution">
    <text evidence="1">The sequence shown here is derived from an EMBL/GenBank/DDBJ whole genome shotgun (WGS) entry which is preliminary data.</text>
</comment>
<name>A0A087CYR1_9BIFI</name>
<dbReference type="RefSeq" id="WP_044089196.1">
    <property type="nucleotide sequence ID" value="NZ_JDUW01000006.1"/>
</dbReference>
<dbReference type="OrthoDB" id="9797415at2"/>
<keyword evidence="2" id="KW-1185">Reference proteome</keyword>
<sequence length="234" mass="25960">MAAFSDVIFDFCDVLVDWKPRVTLTGRVPEAVIDRLFDRGDPYGFWHYDELSDLGWSEERVLADYAAHHEVAGFVDTSMADMADTADTADAVATGEAAPFVANQTAYEAFRLYFARQRLALVGMLPGMPELLRDLHAAGVRCWGLTNFTVKYVDAARELFPELTLLKDVVVSSAERIHKPDPEIFRRAIARFGVDPAHTAFVDDKPWNAEAGTAAGLHGIRFTDAVSLRARLLP</sequence>
<dbReference type="GO" id="GO:0016787">
    <property type="term" value="F:hydrolase activity"/>
    <property type="evidence" value="ECO:0007669"/>
    <property type="project" value="UniProtKB-KW"/>
</dbReference>
<dbReference type="EMBL" id="JGZK01000001">
    <property type="protein sequence ID" value="KFI88411.1"/>
    <property type="molecule type" value="Genomic_DNA"/>
</dbReference>
<reference evidence="1 2" key="1">
    <citation type="submission" date="2014-03" db="EMBL/GenBank/DDBJ databases">
        <title>Genomics of Bifidobacteria.</title>
        <authorList>
            <person name="Ventura M."/>
            <person name="Milani C."/>
            <person name="Lugli G.A."/>
        </authorList>
    </citation>
    <scope>NUCLEOTIDE SEQUENCE [LARGE SCALE GENOMIC DNA]</scope>
    <source>
        <strain evidence="1 2">DSM 23975</strain>
    </source>
</reference>
<dbReference type="Proteomes" id="UP000028984">
    <property type="component" value="Unassembled WGS sequence"/>
</dbReference>
<organism evidence="1 2">
    <name type="scientific">Bifidobacterium reuteri DSM 23975</name>
    <dbReference type="NCBI Taxonomy" id="1437610"/>
    <lineage>
        <taxon>Bacteria</taxon>
        <taxon>Bacillati</taxon>
        <taxon>Actinomycetota</taxon>
        <taxon>Actinomycetes</taxon>
        <taxon>Bifidobacteriales</taxon>
        <taxon>Bifidobacteriaceae</taxon>
        <taxon>Bifidobacterium</taxon>
    </lineage>
</organism>
<dbReference type="SUPFAM" id="SSF56784">
    <property type="entry name" value="HAD-like"/>
    <property type="match status" value="1"/>
</dbReference>
<dbReference type="PANTHER" id="PTHR43611">
    <property type="entry name" value="ALPHA-D-GLUCOSE 1-PHOSPHATE PHOSPHATASE"/>
    <property type="match status" value="1"/>
</dbReference>
<dbReference type="SFLD" id="SFLDS00003">
    <property type="entry name" value="Haloacid_Dehalogenase"/>
    <property type="match status" value="1"/>
</dbReference>
<gene>
    <name evidence="1" type="ORF">BREU_0525</name>
</gene>
<dbReference type="AlphaFoldDB" id="A0A087CYR1"/>
<dbReference type="Gene3D" id="3.40.50.1000">
    <property type="entry name" value="HAD superfamily/HAD-like"/>
    <property type="match status" value="1"/>
</dbReference>
<proteinExistence type="predicted"/>
<dbReference type="InterPro" id="IPR006439">
    <property type="entry name" value="HAD-SF_hydro_IA"/>
</dbReference>
<accession>A0A087CYR1</accession>
<keyword evidence="1" id="KW-0378">Hydrolase</keyword>
<evidence type="ECO:0000313" key="1">
    <source>
        <dbReference type="EMBL" id="KFI88411.1"/>
    </source>
</evidence>
<evidence type="ECO:0000313" key="2">
    <source>
        <dbReference type="Proteomes" id="UP000028984"/>
    </source>
</evidence>
<dbReference type="STRING" id="1437610.BREU_0525"/>
<dbReference type="InterPro" id="IPR036412">
    <property type="entry name" value="HAD-like_sf"/>
</dbReference>
<dbReference type="Pfam" id="PF00702">
    <property type="entry name" value="Hydrolase"/>
    <property type="match status" value="1"/>
</dbReference>
<dbReference type="InterPro" id="IPR023214">
    <property type="entry name" value="HAD_sf"/>
</dbReference>
<dbReference type="eggNOG" id="COG1011">
    <property type="taxonomic scope" value="Bacteria"/>
</dbReference>
<dbReference type="SFLD" id="SFLDG01129">
    <property type="entry name" value="C1.5:_HAD__Beta-PGM__Phosphata"/>
    <property type="match status" value="1"/>
</dbReference>
<dbReference type="NCBIfam" id="TIGR01509">
    <property type="entry name" value="HAD-SF-IA-v3"/>
    <property type="match status" value="1"/>
</dbReference>
<protein>
    <submittedName>
        <fullName evidence="1">Putative alpha beta hydrolase</fullName>
    </submittedName>
</protein>